<sequence length="58" mass="6865">MPCHHNTNHFHVSPSAHLVNQFTCNCSIVFLTTSVNRFLQTPYFLYIISIFYLHFYAK</sequence>
<dbReference type="AlphaFoldDB" id="C0D1X8"/>
<proteinExistence type="predicted"/>
<dbReference type="EMBL" id="ACCJ01000246">
    <property type="protein sequence ID" value="EEG54665.1"/>
    <property type="molecule type" value="Genomic_DNA"/>
</dbReference>
<accession>C0D1X8</accession>
<feature type="transmembrane region" description="Helical" evidence="1">
    <location>
        <begin position="38"/>
        <end position="57"/>
    </location>
</feature>
<keyword evidence="1" id="KW-1133">Transmembrane helix</keyword>
<reference evidence="2 3" key="1">
    <citation type="submission" date="2009-02" db="EMBL/GenBank/DDBJ databases">
        <title>Draft genome sequence of Clostridium asparagiforme (DSM 15981).</title>
        <authorList>
            <person name="Sudarsanam P."/>
            <person name="Ley R."/>
            <person name="Guruge J."/>
            <person name="Turnbaugh P.J."/>
            <person name="Mahowald M."/>
            <person name="Liep D."/>
            <person name="Gordon J."/>
        </authorList>
    </citation>
    <scope>NUCLEOTIDE SEQUENCE [LARGE SCALE GENOMIC DNA]</scope>
    <source>
        <strain evidence="2 3">DSM 15981</strain>
    </source>
</reference>
<protein>
    <submittedName>
        <fullName evidence="2">Uncharacterized protein</fullName>
    </submittedName>
</protein>
<organism evidence="2 3">
    <name type="scientific">[Clostridium] asparagiforme DSM 15981</name>
    <dbReference type="NCBI Taxonomy" id="518636"/>
    <lineage>
        <taxon>Bacteria</taxon>
        <taxon>Bacillati</taxon>
        <taxon>Bacillota</taxon>
        <taxon>Clostridia</taxon>
        <taxon>Lachnospirales</taxon>
        <taxon>Lachnospiraceae</taxon>
        <taxon>Enterocloster</taxon>
    </lineage>
</organism>
<evidence type="ECO:0000313" key="2">
    <source>
        <dbReference type="EMBL" id="EEG54665.1"/>
    </source>
</evidence>
<keyword evidence="1" id="KW-0812">Transmembrane</keyword>
<gene>
    <name evidence="2" type="ORF">CLOSTASPAR_03266</name>
</gene>
<keyword evidence="3" id="KW-1185">Reference proteome</keyword>
<keyword evidence="1" id="KW-0472">Membrane</keyword>
<comment type="caution">
    <text evidence="2">The sequence shown here is derived from an EMBL/GenBank/DDBJ whole genome shotgun (WGS) entry which is preliminary data.</text>
</comment>
<evidence type="ECO:0000313" key="3">
    <source>
        <dbReference type="Proteomes" id="UP000004756"/>
    </source>
</evidence>
<evidence type="ECO:0000256" key="1">
    <source>
        <dbReference type="SAM" id="Phobius"/>
    </source>
</evidence>
<dbReference type="Proteomes" id="UP000004756">
    <property type="component" value="Unassembled WGS sequence"/>
</dbReference>
<name>C0D1X8_9FIRM</name>
<dbReference type="HOGENOM" id="CLU_2971185_0_0_9"/>